<sequence length="251" mass="25938">MSTLNIGLILPDVLGTYGDDGNALVLRQRARMRGLDAEIVPIKLGEPVPDSLDLYCVGGGEDTAQILAAEHLIKDGGLQRAAAKNTPILAICAGLQVLGVSFRAGGGIVDGVGLIDATTISMQKRAIGEVATTPTGAGWTSQLTEKLTGFENHMGATILGPDAQPLGKVTHGIGNADPAAVEQAGVDVSQKVAEGAVQGSVVCTYMHGPALARNPQLADLLLAQAMGKELSDMEPLDIPVVAQLRKERLAH</sequence>
<dbReference type="GO" id="GO:0009236">
    <property type="term" value="P:cobalamin biosynthetic process"/>
    <property type="evidence" value="ECO:0007669"/>
    <property type="project" value="InterPro"/>
</dbReference>
<dbReference type="InterPro" id="IPR043702">
    <property type="entry name" value="Lipid_II_synth_GatD"/>
</dbReference>
<organism evidence="4 5">
    <name type="scientific">Corynebacterium vitaeruminis DSM 20294</name>
    <dbReference type="NCBI Taxonomy" id="1224164"/>
    <lineage>
        <taxon>Bacteria</taxon>
        <taxon>Bacillati</taxon>
        <taxon>Actinomycetota</taxon>
        <taxon>Actinomycetes</taxon>
        <taxon>Mycobacteriales</taxon>
        <taxon>Corynebacteriaceae</taxon>
        <taxon>Corynebacterium</taxon>
    </lineage>
</organism>
<dbReference type="Pfam" id="PF07685">
    <property type="entry name" value="GATase_3"/>
    <property type="match status" value="1"/>
</dbReference>
<dbReference type="eggNOG" id="COG3442">
    <property type="taxonomic scope" value="Bacteria"/>
</dbReference>
<name>W5XXH1_9CORY</name>
<dbReference type="GO" id="GO:0140282">
    <property type="term" value="F:carbon-nitrogen ligase activity on lipid II"/>
    <property type="evidence" value="ECO:0007669"/>
    <property type="project" value="UniProtKB-UniRule"/>
</dbReference>
<dbReference type="GO" id="GO:0008360">
    <property type="term" value="P:regulation of cell shape"/>
    <property type="evidence" value="ECO:0007669"/>
    <property type="project" value="UniProtKB-KW"/>
</dbReference>
<comment type="function">
    <text evidence="2">The lipid II isoglutaminyl synthase complex catalyzes the formation of alpha-D-isoglutamine in the cell wall lipid II stem peptide. The GatD subunit catalyzes the hydrolysis of glutamine to glutamate and ammonia. The resulting ammonia molecule is channeled to the active site of MurT.</text>
</comment>
<keyword evidence="2" id="KW-0133">Cell shape</keyword>
<evidence type="ECO:0000256" key="1">
    <source>
        <dbReference type="ARBA" id="ARBA00022962"/>
    </source>
</evidence>
<comment type="similarity">
    <text evidence="2">Belongs to the CobB/CobQ family. GatD subfamily.</text>
</comment>
<dbReference type="RefSeq" id="WP_025251738.1">
    <property type="nucleotide sequence ID" value="NZ_CP004353.1"/>
</dbReference>
<feature type="domain" description="CobB/CobQ-like glutamine amidotransferase" evidence="3">
    <location>
        <begin position="5"/>
        <end position="214"/>
    </location>
</feature>
<dbReference type="InterPro" id="IPR011698">
    <property type="entry name" value="GATase_3"/>
</dbReference>
<dbReference type="EC" id="3.5.1.2" evidence="2"/>
<dbReference type="HAMAP" id="MF_02213">
    <property type="entry name" value="Lipid_II_synth_GatD"/>
    <property type="match status" value="1"/>
</dbReference>
<dbReference type="STRING" id="1224164.B843_01375"/>
<dbReference type="InterPro" id="IPR029062">
    <property type="entry name" value="Class_I_gatase-like"/>
</dbReference>
<dbReference type="GO" id="GO:0009252">
    <property type="term" value="P:peptidoglycan biosynthetic process"/>
    <property type="evidence" value="ECO:0007669"/>
    <property type="project" value="UniProtKB-UniRule"/>
</dbReference>
<dbReference type="PROSITE" id="PS51274">
    <property type="entry name" value="GATASE_COBBQ"/>
    <property type="match status" value="1"/>
</dbReference>
<evidence type="ECO:0000313" key="4">
    <source>
        <dbReference type="EMBL" id="AHI21667.1"/>
    </source>
</evidence>
<dbReference type="AlphaFoldDB" id="W5XXH1"/>
<dbReference type="PATRIC" id="fig|1224164.3.peg.266"/>
<dbReference type="PANTHER" id="PTHR21343">
    <property type="entry name" value="DETHIOBIOTIN SYNTHETASE"/>
    <property type="match status" value="1"/>
</dbReference>
<dbReference type="EC" id="6.3.5.13" evidence="2"/>
<dbReference type="Proteomes" id="UP000019222">
    <property type="component" value="Chromosome"/>
</dbReference>
<keyword evidence="2" id="KW-0436">Ligase</keyword>
<evidence type="ECO:0000313" key="5">
    <source>
        <dbReference type="Proteomes" id="UP000019222"/>
    </source>
</evidence>
<dbReference type="SUPFAM" id="SSF52317">
    <property type="entry name" value="Class I glutamine amidotransferase-like"/>
    <property type="match status" value="1"/>
</dbReference>
<evidence type="ECO:0000256" key="2">
    <source>
        <dbReference type="HAMAP-Rule" id="MF_02213"/>
    </source>
</evidence>
<comment type="pathway">
    <text evidence="2">Cell wall biogenesis; peptidoglycan biosynthesis.</text>
</comment>
<feature type="active site" evidence="2">
    <location>
        <position position="207"/>
    </location>
</feature>
<feature type="active site" description="Nucleophile" evidence="2">
    <location>
        <position position="92"/>
    </location>
</feature>
<dbReference type="GO" id="GO:0071555">
    <property type="term" value="P:cell wall organization"/>
    <property type="evidence" value="ECO:0007669"/>
    <property type="project" value="UniProtKB-KW"/>
</dbReference>
<dbReference type="EMBL" id="CP004353">
    <property type="protein sequence ID" value="AHI21667.1"/>
    <property type="molecule type" value="Genomic_DNA"/>
</dbReference>
<feature type="binding site" evidence="2">
    <location>
        <position position="125"/>
    </location>
    <ligand>
        <name>substrate</name>
    </ligand>
</feature>
<proteinExistence type="inferred from homology"/>
<dbReference type="PANTHER" id="PTHR21343:SF9">
    <property type="entry name" value="LIPID II ISOGLUTAMINYL SYNTHASE (GLUTAMINE-HYDROLYZING) SUBUNIT GATD"/>
    <property type="match status" value="1"/>
</dbReference>
<keyword evidence="2" id="KW-0378">Hydrolase</keyword>
<dbReference type="HOGENOM" id="CLU_064047_2_0_11"/>
<comment type="catalytic activity">
    <reaction evidence="2">
        <text>L-glutamine + H2O = L-glutamate + NH4(+)</text>
        <dbReference type="Rhea" id="RHEA:15889"/>
        <dbReference type="ChEBI" id="CHEBI:15377"/>
        <dbReference type="ChEBI" id="CHEBI:28938"/>
        <dbReference type="ChEBI" id="CHEBI:29985"/>
        <dbReference type="ChEBI" id="CHEBI:58359"/>
        <dbReference type="EC" id="3.5.1.2"/>
    </reaction>
</comment>
<reference evidence="4 5" key="1">
    <citation type="submission" date="2013-02" db="EMBL/GenBank/DDBJ databases">
        <title>The complete genome sequence of Corynebacterium vitaeruminis DSM 20294.</title>
        <authorList>
            <person name="Ruckert C."/>
            <person name="Albersmeier A."/>
            <person name="Kalinowski J."/>
        </authorList>
    </citation>
    <scope>NUCLEOTIDE SEQUENCE [LARGE SCALE GENOMIC DNA]</scope>
    <source>
        <strain evidence="5">ATCC 10234</strain>
    </source>
</reference>
<dbReference type="InterPro" id="IPR033949">
    <property type="entry name" value="CobQ_GATase1"/>
</dbReference>
<keyword evidence="5" id="KW-1185">Reference proteome</keyword>
<keyword evidence="2" id="KW-0961">Cell wall biogenesis/degradation</keyword>
<accession>W5XXH1</accession>
<dbReference type="KEGG" id="cvt:B843_01375"/>
<keyword evidence="1 2" id="KW-0315">Glutamine amidotransferase</keyword>
<dbReference type="CDD" id="cd01750">
    <property type="entry name" value="GATase1_CobQ"/>
    <property type="match status" value="1"/>
</dbReference>
<comment type="subunit">
    <text evidence="2">Forms a heterodimer with MurT.</text>
</comment>
<protein>
    <recommendedName>
        <fullName evidence="2">Lipid II isoglutaminyl synthase (glutamine-hydrolyzing) subunit GatD</fullName>
        <ecNumber evidence="2">6.3.5.13</ecNumber>
    </recommendedName>
    <alternativeName>
        <fullName evidence="2">Lipid II isoglutaminyl synthase glutaminase subunit</fullName>
        <ecNumber evidence="2">3.5.1.2</ecNumber>
    </alternativeName>
</protein>
<gene>
    <name evidence="2" type="primary">gatD</name>
    <name evidence="4" type="ORF">B843_01375</name>
</gene>
<dbReference type="Gene3D" id="3.40.50.880">
    <property type="match status" value="1"/>
</dbReference>
<comment type="catalytic activity">
    <reaction evidence="2">
        <text>beta-D-GlcNAc-(1-&gt;4)-Mur2Ac(oyl-L-Ala-gamma-D-Glu-L-Lys-D-Ala-D-Ala)-di-trans,octa-cis-undecaprenyl diphosphate + L-glutamine + ATP + H2O = beta-D-GlcNAc-(1-&gt;4)-Mur2Ac(oyl-L-Ala-D-isoglutaminyl-L-Lys-D-Ala-D-Ala)-di-trans,octa-cis-undecaprenyl diphosphate + L-glutamate + ADP + phosphate + H(+)</text>
        <dbReference type="Rhea" id="RHEA:57928"/>
        <dbReference type="ChEBI" id="CHEBI:15377"/>
        <dbReference type="ChEBI" id="CHEBI:15378"/>
        <dbReference type="ChEBI" id="CHEBI:29985"/>
        <dbReference type="ChEBI" id="CHEBI:30616"/>
        <dbReference type="ChEBI" id="CHEBI:43474"/>
        <dbReference type="ChEBI" id="CHEBI:58359"/>
        <dbReference type="ChEBI" id="CHEBI:60033"/>
        <dbReference type="ChEBI" id="CHEBI:62233"/>
        <dbReference type="ChEBI" id="CHEBI:456216"/>
        <dbReference type="EC" id="6.3.5.13"/>
    </reaction>
</comment>
<evidence type="ECO:0000259" key="3">
    <source>
        <dbReference type="Pfam" id="PF07685"/>
    </source>
</evidence>
<dbReference type="UniPathway" id="UPA00219"/>
<keyword evidence="2" id="KW-0573">Peptidoglycan synthesis</keyword>
<dbReference type="GO" id="GO:0004359">
    <property type="term" value="F:glutaminase activity"/>
    <property type="evidence" value="ECO:0007669"/>
    <property type="project" value="UniProtKB-UniRule"/>
</dbReference>